<reference evidence="1 2" key="1">
    <citation type="submission" date="2024-02" db="EMBL/GenBank/DDBJ databases">
        <authorList>
            <person name="Vignale AGUSTIN F."/>
            <person name="Sosa J E."/>
            <person name="Modenutti C."/>
        </authorList>
    </citation>
    <scope>NUCLEOTIDE SEQUENCE [LARGE SCALE GENOMIC DNA]</scope>
</reference>
<keyword evidence="2" id="KW-1185">Reference proteome</keyword>
<evidence type="ECO:0000313" key="2">
    <source>
        <dbReference type="Proteomes" id="UP001642360"/>
    </source>
</evidence>
<comment type="caution">
    <text evidence="1">The sequence shown here is derived from an EMBL/GenBank/DDBJ whole genome shotgun (WGS) entry which is preliminary data.</text>
</comment>
<protein>
    <submittedName>
        <fullName evidence="1">Uncharacterized protein</fullName>
    </submittedName>
</protein>
<organism evidence="1 2">
    <name type="scientific">Ilex paraguariensis</name>
    <name type="common">yerba mate</name>
    <dbReference type="NCBI Taxonomy" id="185542"/>
    <lineage>
        <taxon>Eukaryota</taxon>
        <taxon>Viridiplantae</taxon>
        <taxon>Streptophyta</taxon>
        <taxon>Embryophyta</taxon>
        <taxon>Tracheophyta</taxon>
        <taxon>Spermatophyta</taxon>
        <taxon>Magnoliopsida</taxon>
        <taxon>eudicotyledons</taxon>
        <taxon>Gunneridae</taxon>
        <taxon>Pentapetalae</taxon>
        <taxon>asterids</taxon>
        <taxon>campanulids</taxon>
        <taxon>Aquifoliales</taxon>
        <taxon>Aquifoliaceae</taxon>
        <taxon>Ilex</taxon>
    </lineage>
</organism>
<evidence type="ECO:0000313" key="1">
    <source>
        <dbReference type="EMBL" id="CAK9171616.1"/>
    </source>
</evidence>
<gene>
    <name evidence="1" type="ORF">ILEXP_LOCUS41196</name>
</gene>
<proteinExistence type="predicted"/>
<dbReference type="Proteomes" id="UP001642360">
    <property type="component" value="Unassembled WGS sequence"/>
</dbReference>
<accession>A0ABC8TUU6</accession>
<name>A0ABC8TUU6_9AQUA</name>
<dbReference type="EMBL" id="CAUOFW020005802">
    <property type="protein sequence ID" value="CAK9171616.1"/>
    <property type="molecule type" value="Genomic_DNA"/>
</dbReference>
<dbReference type="AlphaFoldDB" id="A0ABC8TUU6"/>
<sequence>MGAIEEATLDGVDVESSGELVGARRGGGHRPGRVDCSCKGGGQAGRVRRRGCYAGWAHRRGCCAVHKRGTDGVAPMVLGPAREASGIGDEAPIVLGVAGEVPMLLDEIQLVTSAPCEARMALRPAGRRFANARRTRRETGAGQILMDILNRYYFTIVQMINLNKSAITFYHQQELALYLRIPKAHKARKHLGLPLECGGSKK</sequence>